<dbReference type="Proteomes" id="UP000799778">
    <property type="component" value="Unassembled WGS sequence"/>
</dbReference>
<proteinExistence type="predicted"/>
<dbReference type="OrthoDB" id="416786at2759"/>
<evidence type="ECO:0000259" key="1">
    <source>
        <dbReference type="Pfam" id="PF00668"/>
    </source>
</evidence>
<evidence type="ECO:0000313" key="3">
    <source>
        <dbReference type="Proteomes" id="UP000799778"/>
    </source>
</evidence>
<dbReference type="Gene3D" id="3.30.559.10">
    <property type="entry name" value="Chloramphenicol acetyltransferase-like domain"/>
    <property type="match status" value="1"/>
</dbReference>
<dbReference type="RefSeq" id="XP_033389795.1">
    <property type="nucleotide sequence ID" value="XM_033521935.1"/>
</dbReference>
<accession>A0A6A5Y822</accession>
<dbReference type="GO" id="GO:0044550">
    <property type="term" value="P:secondary metabolite biosynthetic process"/>
    <property type="evidence" value="ECO:0007669"/>
    <property type="project" value="TreeGrafter"/>
</dbReference>
<keyword evidence="2" id="KW-0012">Acyltransferase</keyword>
<dbReference type="Pfam" id="PF00668">
    <property type="entry name" value="Condensation"/>
    <property type="match status" value="1"/>
</dbReference>
<dbReference type="GO" id="GO:0005737">
    <property type="term" value="C:cytoplasm"/>
    <property type="evidence" value="ECO:0007669"/>
    <property type="project" value="TreeGrafter"/>
</dbReference>
<reference evidence="2" key="1">
    <citation type="journal article" date="2020" name="Stud. Mycol.">
        <title>101 Dothideomycetes genomes: a test case for predicting lifestyles and emergence of pathogens.</title>
        <authorList>
            <person name="Haridas S."/>
            <person name="Albert R."/>
            <person name="Binder M."/>
            <person name="Bloem J."/>
            <person name="Labutti K."/>
            <person name="Salamov A."/>
            <person name="Andreopoulos B."/>
            <person name="Baker S."/>
            <person name="Barry K."/>
            <person name="Bills G."/>
            <person name="Bluhm B."/>
            <person name="Cannon C."/>
            <person name="Castanera R."/>
            <person name="Culley D."/>
            <person name="Daum C."/>
            <person name="Ezra D."/>
            <person name="Gonzalez J."/>
            <person name="Henrissat B."/>
            <person name="Kuo A."/>
            <person name="Liang C."/>
            <person name="Lipzen A."/>
            <person name="Lutzoni F."/>
            <person name="Magnuson J."/>
            <person name="Mondo S."/>
            <person name="Nolan M."/>
            <person name="Ohm R."/>
            <person name="Pangilinan J."/>
            <person name="Park H.-J."/>
            <person name="Ramirez L."/>
            <person name="Alfaro M."/>
            <person name="Sun H."/>
            <person name="Tritt A."/>
            <person name="Yoshinaga Y."/>
            <person name="Zwiers L.-H."/>
            <person name="Turgeon B."/>
            <person name="Goodwin S."/>
            <person name="Spatafora J."/>
            <person name="Crous P."/>
            <person name="Grigoriev I."/>
        </authorList>
    </citation>
    <scope>NUCLEOTIDE SEQUENCE</scope>
    <source>
        <strain evidence="2">CBS 175.79</strain>
    </source>
</reference>
<name>A0A6A5Y822_9PLEO</name>
<feature type="domain" description="Condensation" evidence="1">
    <location>
        <begin position="7"/>
        <end position="137"/>
    </location>
</feature>
<keyword evidence="2" id="KW-0808">Transferase</keyword>
<dbReference type="SUPFAM" id="SSF52777">
    <property type="entry name" value="CoA-dependent acyltransferases"/>
    <property type="match status" value="1"/>
</dbReference>
<evidence type="ECO:0000313" key="2">
    <source>
        <dbReference type="EMBL" id="KAF2021456.1"/>
    </source>
</evidence>
<dbReference type="PANTHER" id="PTHR45527:SF1">
    <property type="entry name" value="FATTY ACID SYNTHASE"/>
    <property type="match status" value="1"/>
</dbReference>
<protein>
    <submittedName>
        <fullName evidence="2">CoA-dependent acyltransferase</fullName>
    </submittedName>
</protein>
<keyword evidence="3" id="KW-1185">Reference proteome</keyword>
<gene>
    <name evidence="2" type="ORF">BU24DRAFT_21095</name>
</gene>
<dbReference type="AlphaFoldDB" id="A0A6A5Y822"/>
<dbReference type="GeneID" id="54279332"/>
<dbReference type="InterPro" id="IPR023213">
    <property type="entry name" value="CAT-like_dom_sf"/>
</dbReference>
<dbReference type="GO" id="GO:0031177">
    <property type="term" value="F:phosphopantetheine binding"/>
    <property type="evidence" value="ECO:0007669"/>
    <property type="project" value="TreeGrafter"/>
</dbReference>
<dbReference type="EMBL" id="ML978066">
    <property type="protein sequence ID" value="KAF2021456.1"/>
    <property type="molecule type" value="Genomic_DNA"/>
</dbReference>
<dbReference type="PANTHER" id="PTHR45527">
    <property type="entry name" value="NONRIBOSOMAL PEPTIDE SYNTHETASE"/>
    <property type="match status" value="1"/>
</dbReference>
<dbReference type="GO" id="GO:0016746">
    <property type="term" value="F:acyltransferase activity"/>
    <property type="evidence" value="ECO:0007669"/>
    <property type="project" value="UniProtKB-KW"/>
</dbReference>
<dbReference type="GO" id="GO:0043041">
    <property type="term" value="P:amino acid activation for nonribosomal peptide biosynthetic process"/>
    <property type="evidence" value="ECO:0007669"/>
    <property type="project" value="TreeGrafter"/>
</dbReference>
<dbReference type="InterPro" id="IPR001242">
    <property type="entry name" value="Condensation_dom"/>
</dbReference>
<sequence length="146" mass="16436">MLLGAALMSKPGTYVLRVTFQLPTSVSLDKFISAWDTMTQSAEIVRTRLVKDEDAGAVQVVTKGFQWDHYNDLKEFEAEEFPRMDFGTPLTRLGVVKNSPGGTPVFVFTMHHALYDAFSLNIIFAEVSKLYTTVRSDIHLVSYNTH</sequence>
<organism evidence="2 3">
    <name type="scientific">Aaosphaeria arxii CBS 175.79</name>
    <dbReference type="NCBI Taxonomy" id="1450172"/>
    <lineage>
        <taxon>Eukaryota</taxon>
        <taxon>Fungi</taxon>
        <taxon>Dikarya</taxon>
        <taxon>Ascomycota</taxon>
        <taxon>Pezizomycotina</taxon>
        <taxon>Dothideomycetes</taxon>
        <taxon>Pleosporomycetidae</taxon>
        <taxon>Pleosporales</taxon>
        <taxon>Pleosporales incertae sedis</taxon>
        <taxon>Aaosphaeria</taxon>
    </lineage>
</organism>